<reference evidence="1" key="1">
    <citation type="submission" date="2021-03" db="EMBL/GenBank/DDBJ databases">
        <title>Proteiniclasticum marinus sp. nov., isolated from tidal flat sediment.</title>
        <authorList>
            <person name="Namirimu T."/>
            <person name="Yang J.-A."/>
            <person name="Yang S.-H."/>
            <person name="Kim Y.-J."/>
            <person name="Kwon K.K."/>
        </authorList>
    </citation>
    <scope>NUCLEOTIDE SEQUENCE</scope>
    <source>
        <strain evidence="1">SCR006</strain>
    </source>
</reference>
<accession>A0A939HDH5</accession>
<dbReference type="SUPFAM" id="SSF159888">
    <property type="entry name" value="YdhG-like"/>
    <property type="match status" value="1"/>
</dbReference>
<comment type="caution">
    <text evidence="1">The sequence shown here is derived from an EMBL/GenBank/DDBJ whole genome shotgun (WGS) entry which is preliminary data.</text>
</comment>
<sequence>MNEPAKASPLGSSWEGAGPFSRRERIRFYIEPEGGFRIQINIAENKTSKGTIQFPVNRPLQEDLIREIVTYRALNQNNK</sequence>
<proteinExistence type="predicted"/>
<dbReference type="RefSeq" id="WP_207599812.1">
    <property type="nucleotide sequence ID" value="NZ_JAFNJU010000007.1"/>
</dbReference>
<evidence type="ECO:0000313" key="1">
    <source>
        <dbReference type="EMBL" id="MBO1265283.1"/>
    </source>
</evidence>
<organism evidence="1 2">
    <name type="scientific">Proteiniclasticum aestuarii</name>
    <dbReference type="NCBI Taxonomy" id="2817862"/>
    <lineage>
        <taxon>Bacteria</taxon>
        <taxon>Bacillati</taxon>
        <taxon>Bacillota</taxon>
        <taxon>Clostridia</taxon>
        <taxon>Eubacteriales</taxon>
        <taxon>Clostridiaceae</taxon>
        <taxon>Proteiniclasticum</taxon>
    </lineage>
</organism>
<keyword evidence="2" id="KW-1185">Reference proteome</keyword>
<name>A0A939HDH5_9CLOT</name>
<dbReference type="Gene3D" id="3.90.1150.200">
    <property type="match status" value="1"/>
</dbReference>
<dbReference type="AlphaFoldDB" id="A0A939HDH5"/>
<gene>
    <name evidence="1" type="ORF">J3A84_09605</name>
</gene>
<dbReference type="Proteomes" id="UP000664218">
    <property type="component" value="Unassembled WGS sequence"/>
</dbReference>
<protein>
    <submittedName>
        <fullName evidence="1">Uncharacterized protein</fullName>
    </submittedName>
</protein>
<evidence type="ECO:0000313" key="2">
    <source>
        <dbReference type="Proteomes" id="UP000664218"/>
    </source>
</evidence>
<dbReference type="EMBL" id="JAFNJU010000007">
    <property type="protein sequence ID" value="MBO1265283.1"/>
    <property type="molecule type" value="Genomic_DNA"/>
</dbReference>